<dbReference type="EnsemblMetazoa" id="CJA19146.1">
    <property type="protein sequence ID" value="CJA19146.1"/>
    <property type="gene ID" value="WBGene00138351"/>
</dbReference>
<organism evidence="1 2">
    <name type="scientific">Caenorhabditis japonica</name>
    <dbReference type="NCBI Taxonomy" id="281687"/>
    <lineage>
        <taxon>Eukaryota</taxon>
        <taxon>Metazoa</taxon>
        <taxon>Ecdysozoa</taxon>
        <taxon>Nematoda</taxon>
        <taxon>Chromadorea</taxon>
        <taxon>Rhabditida</taxon>
        <taxon>Rhabditina</taxon>
        <taxon>Rhabditomorpha</taxon>
        <taxon>Rhabditoidea</taxon>
        <taxon>Rhabditidae</taxon>
        <taxon>Peloderinae</taxon>
        <taxon>Caenorhabditis</taxon>
    </lineage>
</organism>
<evidence type="ECO:0000313" key="2">
    <source>
        <dbReference type="Proteomes" id="UP000005237"/>
    </source>
</evidence>
<protein>
    <submittedName>
        <fullName evidence="1">Uncharacterized protein</fullName>
    </submittedName>
</protein>
<dbReference type="OMA" id="PRSEYFD"/>
<accession>A0A8R1IB22</accession>
<dbReference type="Proteomes" id="UP000005237">
    <property type="component" value="Unassembled WGS sequence"/>
</dbReference>
<evidence type="ECO:0000313" key="1">
    <source>
        <dbReference type="EnsemblMetazoa" id="CJA19146.1"/>
    </source>
</evidence>
<dbReference type="AlphaFoldDB" id="A0A8R1IB22"/>
<proteinExistence type="predicted"/>
<sequence>MKKSCRDWEKLTVDYQPKTWISFLRDQYSEIYQESIERLQKIEDISAADADRKLMEILQKNSLIERNLSINGAQTAEELFANLEEACQENPNPFTSVTQLSDYCDSMSPLFIFTKLTKQFRNSGYGFRCFVQYIRERLALGDIVNEDTIDEIMKHFMDQLTFPGDDKYHEFPNYVIFKRREFLLDFISLRVLAMTVPGFHYDATKKRLHLTSEGDSRLILQIPILVYTVDTDHEQRIDISRKVTGKVKVYNTRPHMDMMEGMMIDHSAISGAIVFISGRSIQAANKEEDEEKSNTFIETHPHSLYYIEGNIRPGCMLRNQVEAFRIATVRNLFNGTFSSPLTAVARIGTEVKTNPTFLDKAEEIENMRNNELAMERPPRSEYFD</sequence>
<reference evidence="2" key="1">
    <citation type="submission" date="2010-08" db="EMBL/GenBank/DDBJ databases">
        <authorList>
            <consortium name="Caenorhabditis japonica Sequencing Consortium"/>
            <person name="Wilson R.K."/>
        </authorList>
    </citation>
    <scope>NUCLEOTIDE SEQUENCE [LARGE SCALE GENOMIC DNA]</scope>
    <source>
        <strain evidence="2">DF5081</strain>
    </source>
</reference>
<name>A0A8R1IB22_CAEJA</name>
<keyword evidence="2" id="KW-1185">Reference proteome</keyword>
<reference evidence="1" key="2">
    <citation type="submission" date="2022-06" db="UniProtKB">
        <authorList>
            <consortium name="EnsemblMetazoa"/>
        </authorList>
    </citation>
    <scope>IDENTIFICATION</scope>
    <source>
        <strain evidence="1">DF5081</strain>
    </source>
</reference>